<sequence length="273" mass="31892">MSKKLEVSDFECLSRVCCECGVLLKKANDIRMRCQDSNKTLTRIIKKEPKISKSAITKYTTEEQTYLNFWQQDRHCFRKVQHKRSNKKTANAQILHELYIDHLNIPEDEVSKSEGIVNDVIGGMVCDNEIDSEAAEATLSTIDIKNRNSSEDIKKDIKEEVHPEYAEVTDLSECSTDDNHKRISKSKRSKGAKKKRRLQKIVSKETDKPSRRDLEILRELDKRYKNSDEFDEEFVVERFLTEEEQRGQGKYSGQGRDIKIRVDTFETREKHLQ</sequence>
<organism evidence="2 3">
    <name type="scientific">Eumeta variegata</name>
    <name type="common">Bagworm moth</name>
    <name type="synonym">Eumeta japonica</name>
    <dbReference type="NCBI Taxonomy" id="151549"/>
    <lineage>
        <taxon>Eukaryota</taxon>
        <taxon>Metazoa</taxon>
        <taxon>Ecdysozoa</taxon>
        <taxon>Arthropoda</taxon>
        <taxon>Hexapoda</taxon>
        <taxon>Insecta</taxon>
        <taxon>Pterygota</taxon>
        <taxon>Neoptera</taxon>
        <taxon>Endopterygota</taxon>
        <taxon>Lepidoptera</taxon>
        <taxon>Glossata</taxon>
        <taxon>Ditrysia</taxon>
        <taxon>Tineoidea</taxon>
        <taxon>Psychidae</taxon>
        <taxon>Oiketicinae</taxon>
        <taxon>Eumeta</taxon>
    </lineage>
</organism>
<evidence type="ECO:0000256" key="1">
    <source>
        <dbReference type="SAM" id="MobiDB-lite"/>
    </source>
</evidence>
<accession>A0A4C1W7T9</accession>
<name>A0A4C1W7T9_EUMVA</name>
<feature type="region of interest" description="Disordered" evidence="1">
    <location>
        <begin position="171"/>
        <end position="206"/>
    </location>
</feature>
<dbReference type="Proteomes" id="UP000299102">
    <property type="component" value="Unassembled WGS sequence"/>
</dbReference>
<proteinExistence type="predicted"/>
<evidence type="ECO:0000313" key="3">
    <source>
        <dbReference type="Proteomes" id="UP000299102"/>
    </source>
</evidence>
<comment type="caution">
    <text evidence="2">The sequence shown here is derived from an EMBL/GenBank/DDBJ whole genome shotgun (WGS) entry which is preliminary data.</text>
</comment>
<dbReference type="AlphaFoldDB" id="A0A4C1W7T9"/>
<feature type="compositionally biased region" description="Basic residues" evidence="1">
    <location>
        <begin position="182"/>
        <end position="199"/>
    </location>
</feature>
<protein>
    <submittedName>
        <fullName evidence="2">Uncharacterized protein</fullName>
    </submittedName>
</protein>
<reference evidence="2 3" key="1">
    <citation type="journal article" date="2019" name="Commun. Biol.">
        <title>The bagworm genome reveals a unique fibroin gene that provides high tensile strength.</title>
        <authorList>
            <person name="Kono N."/>
            <person name="Nakamura H."/>
            <person name="Ohtoshi R."/>
            <person name="Tomita M."/>
            <person name="Numata K."/>
            <person name="Arakawa K."/>
        </authorList>
    </citation>
    <scope>NUCLEOTIDE SEQUENCE [LARGE SCALE GENOMIC DNA]</scope>
</reference>
<dbReference type="EMBL" id="BGZK01000480">
    <property type="protein sequence ID" value="GBP46234.1"/>
    <property type="molecule type" value="Genomic_DNA"/>
</dbReference>
<gene>
    <name evidence="2" type="ORF">EVAR_30362_1</name>
</gene>
<keyword evidence="3" id="KW-1185">Reference proteome</keyword>
<evidence type="ECO:0000313" key="2">
    <source>
        <dbReference type="EMBL" id="GBP46234.1"/>
    </source>
</evidence>